<feature type="domain" description="ERCC4" evidence="15">
    <location>
        <begin position="643"/>
        <end position="751"/>
    </location>
</feature>
<keyword evidence="8" id="KW-0378">Hydrolase</keyword>
<evidence type="ECO:0000256" key="7">
    <source>
        <dbReference type="ARBA" id="ARBA00022763"/>
    </source>
</evidence>
<comment type="cofactor">
    <cofactor evidence="1">
        <name>Mg(2+)</name>
        <dbReference type="ChEBI" id="CHEBI:18420"/>
    </cofactor>
</comment>
<feature type="compositionally biased region" description="Polar residues" evidence="14">
    <location>
        <begin position="161"/>
        <end position="171"/>
    </location>
</feature>
<feature type="compositionally biased region" description="Basic and acidic residues" evidence="14">
    <location>
        <begin position="444"/>
        <end position="473"/>
    </location>
</feature>
<keyword evidence="7" id="KW-0227">DNA damage</keyword>
<dbReference type="PANTHER" id="PTHR21077:SF5">
    <property type="entry name" value="CROSSOVER JUNCTION ENDONUCLEASE MMS4"/>
    <property type="match status" value="1"/>
</dbReference>
<dbReference type="Gene3D" id="1.10.8.10">
    <property type="entry name" value="DNA helicase RuvA subunit, C-terminal domain"/>
    <property type="match status" value="1"/>
</dbReference>
<feature type="region of interest" description="Disordered" evidence="14">
    <location>
        <begin position="349"/>
        <end position="377"/>
    </location>
</feature>
<organism evidence="16 17">
    <name type="scientific">Podila verticillata NRRL 6337</name>
    <dbReference type="NCBI Taxonomy" id="1069443"/>
    <lineage>
        <taxon>Eukaryota</taxon>
        <taxon>Fungi</taxon>
        <taxon>Fungi incertae sedis</taxon>
        <taxon>Mucoromycota</taxon>
        <taxon>Mortierellomycotina</taxon>
        <taxon>Mortierellomycetes</taxon>
        <taxon>Mortierellales</taxon>
        <taxon>Mortierellaceae</taxon>
        <taxon>Podila</taxon>
    </lineage>
</organism>
<dbReference type="GO" id="GO:0000712">
    <property type="term" value="P:resolution of meiotic recombination intermediates"/>
    <property type="evidence" value="ECO:0007669"/>
    <property type="project" value="TreeGrafter"/>
</dbReference>
<evidence type="ECO:0000256" key="2">
    <source>
        <dbReference type="ARBA" id="ARBA00004123"/>
    </source>
</evidence>
<dbReference type="EMBL" id="KN042434">
    <property type="protein sequence ID" value="KFH61956.1"/>
    <property type="molecule type" value="Genomic_DNA"/>
</dbReference>
<keyword evidence="5" id="KW-0479">Metal-binding</keyword>
<evidence type="ECO:0000256" key="9">
    <source>
        <dbReference type="ARBA" id="ARBA00022842"/>
    </source>
</evidence>
<evidence type="ECO:0000259" key="15">
    <source>
        <dbReference type="Pfam" id="PF02732"/>
    </source>
</evidence>
<keyword evidence="13" id="KW-0469">Meiosis</keyword>
<evidence type="ECO:0000256" key="10">
    <source>
        <dbReference type="ARBA" id="ARBA00023172"/>
    </source>
</evidence>
<feature type="region of interest" description="Disordered" evidence="14">
    <location>
        <begin position="407"/>
        <end position="473"/>
    </location>
</feature>
<dbReference type="GO" id="GO:0008821">
    <property type="term" value="F:crossover junction DNA endonuclease activity"/>
    <property type="evidence" value="ECO:0007669"/>
    <property type="project" value="TreeGrafter"/>
</dbReference>
<dbReference type="GO" id="GO:0046872">
    <property type="term" value="F:metal ion binding"/>
    <property type="evidence" value="ECO:0007669"/>
    <property type="project" value="UniProtKB-KW"/>
</dbReference>
<keyword evidence="17" id="KW-1185">Reference proteome</keyword>
<protein>
    <recommendedName>
        <fullName evidence="15">ERCC4 domain-containing protein</fullName>
    </recommendedName>
</protein>
<feature type="region of interest" description="Disordered" evidence="14">
    <location>
        <begin position="264"/>
        <end position="313"/>
    </location>
</feature>
<evidence type="ECO:0000256" key="1">
    <source>
        <dbReference type="ARBA" id="ARBA00001946"/>
    </source>
</evidence>
<dbReference type="InterPro" id="IPR042530">
    <property type="entry name" value="EME1/EME2_C"/>
</dbReference>
<evidence type="ECO:0000256" key="14">
    <source>
        <dbReference type="SAM" id="MobiDB-lite"/>
    </source>
</evidence>
<evidence type="ECO:0000256" key="12">
    <source>
        <dbReference type="ARBA" id="ARBA00023242"/>
    </source>
</evidence>
<comment type="subcellular location">
    <subcellularLocation>
        <location evidence="2">Nucleus</location>
    </subcellularLocation>
</comment>
<keyword evidence="6" id="KW-0255">Endonuclease</keyword>
<evidence type="ECO:0000256" key="8">
    <source>
        <dbReference type="ARBA" id="ARBA00022801"/>
    </source>
</evidence>
<reference evidence="16 17" key="1">
    <citation type="submission" date="2011-02" db="EMBL/GenBank/DDBJ databases">
        <title>The Genome Sequence of Mortierella verticillata NRRL 6337.</title>
        <authorList>
            <consortium name="The Broad Institute Genome Sequencing Platform"/>
            <person name="Russ C."/>
            <person name="Cuomo C."/>
            <person name="Burger G."/>
            <person name="Gray M.W."/>
            <person name="Holland P.W.H."/>
            <person name="King N."/>
            <person name="Lang F.B.F."/>
            <person name="Roger A.J."/>
            <person name="Ruiz-Trillo I."/>
            <person name="Young S.K."/>
            <person name="Zeng Q."/>
            <person name="Gargeya S."/>
            <person name="Alvarado L."/>
            <person name="Berlin A."/>
            <person name="Chapman S.B."/>
            <person name="Chen Z."/>
            <person name="Freedman E."/>
            <person name="Gellesch M."/>
            <person name="Goldberg J."/>
            <person name="Griggs A."/>
            <person name="Gujja S."/>
            <person name="Heilman E."/>
            <person name="Heiman D."/>
            <person name="Howarth C."/>
            <person name="Mehta T."/>
            <person name="Neiman D."/>
            <person name="Pearson M."/>
            <person name="Roberts A."/>
            <person name="Saif S."/>
            <person name="Shea T."/>
            <person name="Shenoy N."/>
            <person name="Sisk P."/>
            <person name="Stolte C."/>
            <person name="Sykes S."/>
            <person name="White J."/>
            <person name="Yandava C."/>
            <person name="Haas B."/>
            <person name="Nusbaum C."/>
            <person name="Birren B."/>
        </authorList>
    </citation>
    <scope>NUCLEOTIDE SEQUENCE [LARGE SCALE GENOMIC DNA]</scope>
    <source>
        <strain evidence="16 17">NRRL 6337</strain>
    </source>
</reference>
<dbReference type="OrthoDB" id="343092at2759"/>
<evidence type="ECO:0000256" key="3">
    <source>
        <dbReference type="ARBA" id="ARBA00005313"/>
    </source>
</evidence>
<sequence>MTCNNLSPIELLDMAREVLNVCSDHALKDILEDLEITNSSEQTINRIFDGQFLKIVERSPLPSLAEETKESKDVIMLLSSSDDESAKGECLMAVRTGGRTTTKLNNLGRSVLSFPGNPLSSLSPPNSPPRSTQKNAKESWQDDTSENQYDPWESNDYEPITNKSSTMSRRQTSPKRSETAVIELFPWSRTPITSSTRPFRRDKSVDDEAFSEWDYTLLRSPDRGCKSILFSSSAISPPLISKARSPDLDLSDFADVPSTLPRSDPFIHRSKLGSPTANDLLPRTATRSETVSSCRSSKKTKITLDDDDDEGMLGRSLHSLRQSLERSLSPPSVINSDTDSEIERLMDDVFSGNKRSRAKKTPSRSSSKVQKKAKSKRFSLEELDAWGDDSYGDLSMSVEEEIAHRAALRRKRGSKASDPDSDGPRKPAQSQKRRQKANAELQEDERKAEQKAERDAKRAQKDAEKAHRDAEKAARALEAKKLRDLRLEEKDAEKKANRDLKIANRLTTKSDSVKEMVVCIEYSLQQTDVGKALQHYWTMLECGSVAIRALEFDISIPPNALGSVDGIPRETCPLRNMIFWRRRVFRRYNEEQDMFVLTDGLEIDLEPFTLVYLTGKEFALHIELGRLRTNLETVKKDMVARRNEDNLRKHGTSQESAPENGRVIYLIEGMETFIRGLKTNTTKKFRQAVLAQIQPDLLSGMGSNKNNMDDLEDPVVDRERIERELLWLQLEQDCLIIHTHDDVDSSQVVVSLTEQIGLTPYKKHQTKSDLNICVEGVKSGTDSEDIWIKTLQQIHMVTLPAAKAIASEYPSIRSLYEGYRRCRSVAEAQKMLAGLEIMGRVIGKSLSKRVYDVFMSDDAERSVT</sequence>
<keyword evidence="9" id="KW-0460">Magnesium</keyword>
<evidence type="ECO:0000256" key="11">
    <source>
        <dbReference type="ARBA" id="ARBA00023204"/>
    </source>
</evidence>
<feature type="region of interest" description="Disordered" evidence="14">
    <location>
        <begin position="115"/>
        <end position="178"/>
    </location>
</feature>
<evidence type="ECO:0000256" key="4">
    <source>
        <dbReference type="ARBA" id="ARBA00022722"/>
    </source>
</evidence>
<dbReference type="PANTHER" id="PTHR21077">
    <property type="entry name" value="EME1 PROTEIN"/>
    <property type="match status" value="1"/>
</dbReference>
<evidence type="ECO:0000256" key="5">
    <source>
        <dbReference type="ARBA" id="ARBA00022723"/>
    </source>
</evidence>
<dbReference type="InterPro" id="IPR006166">
    <property type="entry name" value="ERCC4_domain"/>
</dbReference>
<comment type="similarity">
    <text evidence="3">Belongs to the EME1/MMS4 family.</text>
</comment>
<keyword evidence="10" id="KW-0233">DNA recombination</keyword>
<dbReference type="GO" id="GO:0031297">
    <property type="term" value="P:replication fork processing"/>
    <property type="evidence" value="ECO:0007669"/>
    <property type="project" value="TreeGrafter"/>
</dbReference>
<keyword evidence="11" id="KW-0234">DNA repair</keyword>
<evidence type="ECO:0000256" key="6">
    <source>
        <dbReference type="ARBA" id="ARBA00022759"/>
    </source>
</evidence>
<dbReference type="InterPro" id="IPR033310">
    <property type="entry name" value="Mms4/EME1/EME2"/>
</dbReference>
<accession>A0A086TJ29</accession>
<dbReference type="GO" id="GO:0006302">
    <property type="term" value="P:double-strand break repair"/>
    <property type="evidence" value="ECO:0007669"/>
    <property type="project" value="TreeGrafter"/>
</dbReference>
<dbReference type="GO" id="GO:0048476">
    <property type="term" value="C:Holliday junction resolvase complex"/>
    <property type="evidence" value="ECO:0007669"/>
    <property type="project" value="InterPro"/>
</dbReference>
<feature type="compositionally biased region" description="Basic and acidic residues" evidence="14">
    <location>
        <begin position="415"/>
        <end position="425"/>
    </location>
</feature>
<proteinExistence type="inferred from homology"/>
<feature type="compositionally biased region" description="Polar residues" evidence="14">
    <location>
        <begin position="285"/>
        <end position="295"/>
    </location>
</feature>
<dbReference type="AlphaFoldDB" id="A0A086TJ29"/>
<feature type="region of interest" description="Disordered" evidence="14">
    <location>
        <begin position="321"/>
        <end position="340"/>
    </location>
</feature>
<gene>
    <name evidence="16" type="ORF">MVEG_12110</name>
</gene>
<evidence type="ECO:0000313" key="17">
    <source>
        <dbReference type="Proteomes" id="UP000243308"/>
    </source>
</evidence>
<feature type="compositionally biased region" description="Polar residues" evidence="14">
    <location>
        <begin position="321"/>
        <end position="337"/>
    </location>
</feature>
<feature type="compositionally biased region" description="Low complexity" evidence="14">
    <location>
        <begin position="115"/>
        <end position="124"/>
    </location>
</feature>
<dbReference type="GO" id="GO:0005634">
    <property type="term" value="C:nucleus"/>
    <property type="evidence" value="ECO:0007669"/>
    <property type="project" value="UniProtKB-SubCell"/>
</dbReference>
<dbReference type="Pfam" id="PF02732">
    <property type="entry name" value="ERCC4"/>
    <property type="match status" value="1"/>
</dbReference>
<keyword evidence="4" id="KW-0540">Nuclease</keyword>
<evidence type="ECO:0000256" key="13">
    <source>
        <dbReference type="ARBA" id="ARBA00023254"/>
    </source>
</evidence>
<dbReference type="Pfam" id="PF21292">
    <property type="entry name" value="EME1-MUS81_C"/>
    <property type="match status" value="1"/>
</dbReference>
<dbReference type="Proteomes" id="UP000243308">
    <property type="component" value="Unassembled WGS sequence"/>
</dbReference>
<evidence type="ECO:0000313" key="16">
    <source>
        <dbReference type="EMBL" id="KFH61956.1"/>
    </source>
</evidence>
<dbReference type="Gene3D" id="3.40.50.10130">
    <property type="match status" value="1"/>
</dbReference>
<dbReference type="Gene3D" id="1.10.150.670">
    <property type="entry name" value="Crossover junction endonuclease EME1, DNA-binding domain"/>
    <property type="match status" value="1"/>
</dbReference>
<dbReference type="GO" id="GO:0031573">
    <property type="term" value="P:mitotic intra-S DNA damage checkpoint signaling"/>
    <property type="evidence" value="ECO:0007669"/>
    <property type="project" value="TreeGrafter"/>
</dbReference>
<keyword evidence="12" id="KW-0539">Nucleus</keyword>
<name>A0A086TJ29_9FUNG</name>